<protein>
    <submittedName>
        <fullName evidence="2">Choice-of-anchor J domain-containing protein</fullName>
    </submittedName>
    <submittedName>
        <fullName evidence="3">DUF5017 domain-containing protein</fullName>
    </submittedName>
</protein>
<proteinExistence type="predicted"/>
<accession>A0A412RGT1</accession>
<dbReference type="EMBL" id="JAVSNH010000001">
    <property type="protein sequence ID" value="MDT4511351.1"/>
    <property type="molecule type" value="Genomic_DNA"/>
</dbReference>
<dbReference type="InterPro" id="IPR032185">
    <property type="entry name" value="DUF5017"/>
</dbReference>
<reference evidence="3 4" key="1">
    <citation type="submission" date="2018-08" db="EMBL/GenBank/DDBJ databases">
        <title>A genome reference for cultivated species of the human gut microbiota.</title>
        <authorList>
            <person name="Zou Y."/>
            <person name="Xue W."/>
            <person name="Luo G."/>
        </authorList>
    </citation>
    <scope>NUCLEOTIDE SEQUENCE [LARGE SCALE GENOMIC DNA]</scope>
    <source>
        <strain evidence="3 4">AF22-3AC</strain>
    </source>
</reference>
<organism evidence="3 4">
    <name type="scientific">Bacteroides cellulosilyticus</name>
    <dbReference type="NCBI Taxonomy" id="246787"/>
    <lineage>
        <taxon>Bacteria</taxon>
        <taxon>Pseudomonadati</taxon>
        <taxon>Bacteroidota</taxon>
        <taxon>Bacteroidia</taxon>
        <taxon>Bacteroidales</taxon>
        <taxon>Bacteroidaceae</taxon>
        <taxon>Bacteroides</taxon>
    </lineage>
</organism>
<dbReference type="NCBIfam" id="NF038128">
    <property type="entry name" value="choice_anch_J"/>
    <property type="match status" value="2"/>
</dbReference>
<dbReference type="Proteomes" id="UP001266995">
    <property type="component" value="Unassembled WGS sequence"/>
</dbReference>
<dbReference type="AlphaFoldDB" id="A0A412RGT1"/>
<dbReference type="Proteomes" id="UP000283341">
    <property type="component" value="Unassembled WGS sequence"/>
</dbReference>
<sequence>MKKIYLFPALAATLMISGCDYNEKYFEGLDEMSQPKEVFTKTYALTEADYATISSGKAYESLPGSDEEKAALAALKTSMRFSDILPASKYLSTFLAAKWLGADDGSSVKVTYNKGIDAPEYLAKLAASETYTVSDANYVSVWGDVDAKYFTPSKPLAKVANKILTTAYPTAQSGDVKVVAYNYSISEPNTGGGATVAKELDETFDHISVGGGKTAIDGWQNIAEKGTKYWTDKYYNGGYTECSAYNGGGDVIAWLISPKVDLSSAAAPKLAFDVCLGYPNGATLQILVSDDFNGSDVNSATWTDLTAYFAFDASNAKFGTMSPAGIYDMSAYKENPVYIAFKYVGNAEKTTTFQIDNIQLGDNVSVEATSVFKEDFENGTDAWKEQIIQGDFTWTAKDFSNNHYVQYSANKSTEEQESYYISPAITIPAKTEGVAELLFDVCIGYWNANCLSVLVSTDYVDDVTKATWKDMTAEFALPEGPTNAYGKFGYAGAAPLNEFAGQVIHVAFRYVGNGAESRSTTYQIDNIKVQTVARKAAVAKLSTTTRATAGGVNELATIYTYNGSTWIPYEDAIVVSPSDYEEMGFETFTSSNKPDNYLPQFLTANYPYAQEEQKVGVVYTYSNNQEAAEYIYTAGVWTKNDNVEVVTDQFVRSEGKWNFNPSTTITLSVVKNDPVSTPFYQAIVDYSGTKHGKDYYQTGYTNAEYYYGASSYQNNFDFRPSAWKTKHNNGALYEKMSDEDLVKLMFERLPEAFVPALEALYGDANVVSGVEVIYTIYFGVYDGSTTVTWTIQYEVIGKGKFQYIEGSLKKAE</sequence>
<evidence type="ECO:0000313" key="4">
    <source>
        <dbReference type="Proteomes" id="UP000283341"/>
    </source>
</evidence>
<feature type="domain" description="DUF5017" evidence="1">
    <location>
        <begin position="444"/>
        <end position="547"/>
    </location>
</feature>
<evidence type="ECO:0000259" key="1">
    <source>
        <dbReference type="Pfam" id="PF16409"/>
    </source>
</evidence>
<feature type="domain" description="DUF5017" evidence="1">
    <location>
        <begin position="281"/>
        <end position="354"/>
    </location>
</feature>
<evidence type="ECO:0000313" key="3">
    <source>
        <dbReference type="EMBL" id="RGS35880.1"/>
    </source>
</evidence>
<dbReference type="PROSITE" id="PS51257">
    <property type="entry name" value="PROKAR_LIPOPROTEIN"/>
    <property type="match status" value="1"/>
</dbReference>
<comment type="caution">
    <text evidence="3">The sequence shown here is derived from an EMBL/GenBank/DDBJ whole genome shotgun (WGS) entry which is preliminary data.</text>
</comment>
<reference evidence="2" key="2">
    <citation type="submission" date="2023-08" db="EMBL/GenBank/DDBJ databases">
        <title>Reintroducing virulent viruses to syntetic microbiomes.</title>
        <authorList>
            <person name="Wilde J."/>
            <person name="Boyes R."/>
            <person name="Robinson A.V."/>
            <person name="Daisley B.A."/>
            <person name="Allen-Vercoe E."/>
        </authorList>
    </citation>
    <scope>NUCLEOTIDE SEQUENCE</scope>
    <source>
        <strain evidence="2">225I_12FAA</strain>
    </source>
</reference>
<gene>
    <name evidence="3" type="ORF">DWX97_14580</name>
    <name evidence="2" type="ORF">RO785_10210</name>
</gene>
<dbReference type="RefSeq" id="WP_118402883.1">
    <property type="nucleotide sequence ID" value="NZ_JADNFX010000061.1"/>
</dbReference>
<dbReference type="Pfam" id="PF16409">
    <property type="entry name" value="DUF5017"/>
    <property type="match status" value="2"/>
</dbReference>
<dbReference type="EMBL" id="QRVJ01000012">
    <property type="protein sequence ID" value="RGS35880.1"/>
    <property type="molecule type" value="Genomic_DNA"/>
</dbReference>
<evidence type="ECO:0000313" key="2">
    <source>
        <dbReference type="EMBL" id="MDT4511351.1"/>
    </source>
</evidence>
<name>A0A412RGT1_9BACE</name>